<dbReference type="PANTHER" id="PTHR45527">
    <property type="entry name" value="NONRIBOSOMAL PEPTIDE SYNTHETASE"/>
    <property type="match status" value="1"/>
</dbReference>
<protein>
    <submittedName>
        <fullName evidence="3">Thioester reductase</fullName>
    </submittedName>
</protein>
<accession>A0A0F2TA48</accession>
<organism evidence="3 4">
    <name type="scientific">Streptomyces rubellomurinus (strain ATCC 31215)</name>
    <dbReference type="NCBI Taxonomy" id="359131"/>
    <lineage>
        <taxon>Bacteria</taxon>
        <taxon>Bacillati</taxon>
        <taxon>Actinomycetota</taxon>
        <taxon>Actinomycetes</taxon>
        <taxon>Kitasatosporales</taxon>
        <taxon>Streptomycetaceae</taxon>
        <taxon>Streptomyces</taxon>
    </lineage>
</organism>
<dbReference type="PANTHER" id="PTHR45527:SF1">
    <property type="entry name" value="FATTY ACID SYNTHASE"/>
    <property type="match status" value="1"/>
</dbReference>
<evidence type="ECO:0000313" key="4">
    <source>
        <dbReference type="Proteomes" id="UP000033699"/>
    </source>
</evidence>
<dbReference type="InterPro" id="IPR000873">
    <property type="entry name" value="AMP-dep_synth/lig_dom"/>
</dbReference>
<dbReference type="GO" id="GO:0044550">
    <property type="term" value="P:secondary metabolite biosynthetic process"/>
    <property type="evidence" value="ECO:0007669"/>
    <property type="project" value="TreeGrafter"/>
</dbReference>
<feature type="domain" description="AMP-dependent synthetase/ligase" evidence="1">
    <location>
        <begin position="9"/>
        <end position="340"/>
    </location>
</feature>
<dbReference type="GO" id="GO:0031177">
    <property type="term" value="F:phosphopantetheine binding"/>
    <property type="evidence" value="ECO:0007669"/>
    <property type="project" value="TreeGrafter"/>
</dbReference>
<dbReference type="PATRIC" id="fig|359131.3.peg.5645"/>
<dbReference type="GO" id="GO:0005737">
    <property type="term" value="C:cytoplasm"/>
    <property type="evidence" value="ECO:0007669"/>
    <property type="project" value="TreeGrafter"/>
</dbReference>
<dbReference type="InterPro" id="IPR045851">
    <property type="entry name" value="AMP-bd_C_sf"/>
</dbReference>
<proteinExistence type="predicted"/>
<comment type="caution">
    <text evidence="3">The sequence shown here is derived from an EMBL/GenBank/DDBJ whole genome shotgun (WGS) entry which is preliminary data.</text>
</comment>
<dbReference type="RefSeq" id="WP_045699987.1">
    <property type="nucleotide sequence ID" value="NZ_JZKH01000051.1"/>
</dbReference>
<evidence type="ECO:0000259" key="1">
    <source>
        <dbReference type="Pfam" id="PF00501"/>
    </source>
</evidence>
<dbReference type="EMBL" id="JZKH01000051">
    <property type="protein sequence ID" value="KJS60084.1"/>
    <property type="molecule type" value="Genomic_DNA"/>
</dbReference>
<feature type="domain" description="AMP-binding enzyme C-terminal" evidence="2">
    <location>
        <begin position="398"/>
        <end position="471"/>
    </location>
</feature>
<evidence type="ECO:0000313" key="3">
    <source>
        <dbReference type="EMBL" id="KJS60084.1"/>
    </source>
</evidence>
<dbReference type="InterPro" id="IPR025110">
    <property type="entry name" value="AMP-bd_C"/>
</dbReference>
<dbReference type="OrthoDB" id="2472181at2"/>
<dbReference type="Proteomes" id="UP000033699">
    <property type="component" value="Unassembled WGS sequence"/>
</dbReference>
<dbReference type="InterPro" id="IPR042099">
    <property type="entry name" value="ANL_N_sf"/>
</dbReference>
<dbReference type="Pfam" id="PF13193">
    <property type="entry name" value="AMP-binding_C"/>
    <property type="match status" value="1"/>
</dbReference>
<sequence>MTTIWDVVRRQAERDPAAVAVQRGDELTSYRELTGLAVELSDAIAARTGPGALLALDAVDGFAGAVAFLAAARAGCAVLPLNQESPAAHRAAVLRDARPALTVRHLDGHGFTLAAPEPDPGAPPRSVDGVAYVMYTSGSTGTPKGVAVSHAALLDRLAGLAQLPGLAAGESVVSMTALSFDISLAEILLPLTVGARLLVAPPMARVDPEAFIAFLAGHRPDVVQATPSFWRLALAGGWPGSPASRLWSGGEALSPALAADLLPAGRELWNLYGPTEATIWATAALVKDPEAVSLGDPLPGTSLLLAAEDGPDGEPGAELREPGQEGEVLLLGAGLADGYLDRDDLTRRAFQWRDTPAGEQRAYRTGDRARYRADGSLEYLGRTDGQVKLRGHRIELGEIEAALERHPAVSQAAVVLRDGGLPSVHVAAFLVTTAEVDGRELRRWLRDQLPPSHHPRSMTVRDSLPRTVAGKVDRVRLATE</sequence>
<evidence type="ECO:0000259" key="2">
    <source>
        <dbReference type="Pfam" id="PF13193"/>
    </source>
</evidence>
<reference evidence="3 4" key="1">
    <citation type="submission" date="2015-02" db="EMBL/GenBank/DDBJ databases">
        <authorList>
            <person name="Ju K.-S."/>
            <person name="Doroghazi J.R."/>
            <person name="Metcalf W."/>
        </authorList>
    </citation>
    <scope>NUCLEOTIDE SEQUENCE [LARGE SCALE GENOMIC DNA]</scope>
    <source>
        <strain evidence="3 4">ATCC 31215</strain>
    </source>
</reference>
<dbReference type="SUPFAM" id="SSF56801">
    <property type="entry name" value="Acetyl-CoA synthetase-like"/>
    <property type="match status" value="1"/>
</dbReference>
<keyword evidence="4" id="KW-1185">Reference proteome</keyword>
<dbReference type="PROSITE" id="PS00455">
    <property type="entry name" value="AMP_BINDING"/>
    <property type="match status" value="1"/>
</dbReference>
<name>A0A0F2TA48_STRR3</name>
<dbReference type="Gene3D" id="3.30.300.30">
    <property type="match status" value="1"/>
</dbReference>
<dbReference type="Gene3D" id="3.40.50.12780">
    <property type="entry name" value="N-terminal domain of ligase-like"/>
    <property type="match status" value="1"/>
</dbReference>
<dbReference type="CDD" id="cd05930">
    <property type="entry name" value="A_NRPS"/>
    <property type="match status" value="1"/>
</dbReference>
<dbReference type="GO" id="GO:0043041">
    <property type="term" value="P:amino acid activation for nonribosomal peptide biosynthetic process"/>
    <property type="evidence" value="ECO:0007669"/>
    <property type="project" value="TreeGrafter"/>
</dbReference>
<dbReference type="Pfam" id="PF00501">
    <property type="entry name" value="AMP-binding"/>
    <property type="match status" value="1"/>
</dbReference>
<dbReference type="AlphaFoldDB" id="A0A0F2TA48"/>
<gene>
    <name evidence="3" type="ORF">VM95_23190</name>
</gene>
<dbReference type="InterPro" id="IPR020845">
    <property type="entry name" value="AMP-binding_CS"/>
</dbReference>